<dbReference type="EMBL" id="VSRR010001347">
    <property type="protein sequence ID" value="MPC24582.1"/>
    <property type="molecule type" value="Genomic_DNA"/>
</dbReference>
<protein>
    <submittedName>
        <fullName evidence="1">Uncharacterized protein</fullName>
    </submittedName>
</protein>
<evidence type="ECO:0000313" key="2">
    <source>
        <dbReference type="Proteomes" id="UP000324222"/>
    </source>
</evidence>
<accession>A0A5B7DSF2</accession>
<dbReference type="Proteomes" id="UP000324222">
    <property type="component" value="Unassembled WGS sequence"/>
</dbReference>
<comment type="caution">
    <text evidence="1">The sequence shown here is derived from an EMBL/GenBank/DDBJ whole genome shotgun (WGS) entry which is preliminary data.</text>
</comment>
<organism evidence="1 2">
    <name type="scientific">Portunus trituberculatus</name>
    <name type="common">Swimming crab</name>
    <name type="synonym">Neptunus trituberculatus</name>
    <dbReference type="NCBI Taxonomy" id="210409"/>
    <lineage>
        <taxon>Eukaryota</taxon>
        <taxon>Metazoa</taxon>
        <taxon>Ecdysozoa</taxon>
        <taxon>Arthropoda</taxon>
        <taxon>Crustacea</taxon>
        <taxon>Multicrustacea</taxon>
        <taxon>Malacostraca</taxon>
        <taxon>Eumalacostraca</taxon>
        <taxon>Eucarida</taxon>
        <taxon>Decapoda</taxon>
        <taxon>Pleocyemata</taxon>
        <taxon>Brachyura</taxon>
        <taxon>Eubrachyura</taxon>
        <taxon>Portunoidea</taxon>
        <taxon>Portunidae</taxon>
        <taxon>Portuninae</taxon>
        <taxon>Portunus</taxon>
    </lineage>
</organism>
<dbReference type="AlphaFoldDB" id="A0A5B7DSF2"/>
<evidence type="ECO:0000313" key="1">
    <source>
        <dbReference type="EMBL" id="MPC24582.1"/>
    </source>
</evidence>
<keyword evidence="2" id="KW-1185">Reference proteome</keyword>
<gene>
    <name evidence="1" type="ORF">E2C01_017668</name>
</gene>
<sequence length="103" mass="10645">MYEAGSSALVRQGGGKAPLGKGTFAATHIPSSSRPSVRVVGAAAAALRTLLQEVVPSKMTLFSCRSEPVAPSCPSVCGRLVCVANKGEIAATTFHYYSTFLKA</sequence>
<name>A0A5B7DSF2_PORTR</name>
<proteinExistence type="predicted"/>
<reference evidence="1 2" key="1">
    <citation type="submission" date="2019-05" db="EMBL/GenBank/DDBJ databases">
        <title>Another draft genome of Portunus trituberculatus and its Hox gene families provides insights of decapod evolution.</title>
        <authorList>
            <person name="Jeong J.-H."/>
            <person name="Song I."/>
            <person name="Kim S."/>
            <person name="Choi T."/>
            <person name="Kim D."/>
            <person name="Ryu S."/>
            <person name="Kim W."/>
        </authorList>
    </citation>
    <scope>NUCLEOTIDE SEQUENCE [LARGE SCALE GENOMIC DNA]</scope>
    <source>
        <tissue evidence="1">Muscle</tissue>
    </source>
</reference>